<sequence>MGNSWSDIFPWAAGAFKLIILGIGAYLAIRWHFDEEARVREEEGVAFDRAKNIRKMVILLVMLLLLIALTVYLTNLFY</sequence>
<dbReference type="RefSeq" id="WP_124935339.1">
    <property type="nucleotide sequence ID" value="NZ_RJVQ01000001.1"/>
</dbReference>
<keyword evidence="1" id="KW-1133">Transmembrane helix</keyword>
<gene>
    <name evidence="2" type="ORF">EES38_01175</name>
</gene>
<keyword evidence="1" id="KW-0812">Transmembrane</keyword>
<feature type="transmembrane region" description="Helical" evidence="1">
    <location>
        <begin position="57"/>
        <end position="77"/>
    </location>
</feature>
<dbReference type="EMBL" id="RJVQ01000001">
    <property type="protein sequence ID" value="RQW64690.1"/>
    <property type="molecule type" value="Genomic_DNA"/>
</dbReference>
<dbReference type="Proteomes" id="UP000281112">
    <property type="component" value="Unassembled WGS sequence"/>
</dbReference>
<name>A0A3N9TKB4_9VIBR</name>
<keyword evidence="1" id="KW-0472">Membrane</keyword>
<dbReference type="AlphaFoldDB" id="A0A3N9TKB4"/>
<organism evidence="2 3">
    <name type="scientific">Vibrio viridaestus</name>
    <dbReference type="NCBI Taxonomy" id="2487322"/>
    <lineage>
        <taxon>Bacteria</taxon>
        <taxon>Pseudomonadati</taxon>
        <taxon>Pseudomonadota</taxon>
        <taxon>Gammaproteobacteria</taxon>
        <taxon>Vibrionales</taxon>
        <taxon>Vibrionaceae</taxon>
        <taxon>Vibrio</taxon>
    </lineage>
</organism>
<evidence type="ECO:0000256" key="1">
    <source>
        <dbReference type="SAM" id="Phobius"/>
    </source>
</evidence>
<proteinExistence type="predicted"/>
<evidence type="ECO:0000313" key="3">
    <source>
        <dbReference type="Proteomes" id="UP000281112"/>
    </source>
</evidence>
<reference evidence="2 3" key="1">
    <citation type="submission" date="2018-11" db="EMBL/GenBank/DDBJ databases">
        <title>Vibrio LJC006 sp. nov., isolated from seawater during the bloom of the enteromorpha.</title>
        <authorList>
            <person name="Liang J."/>
        </authorList>
    </citation>
    <scope>NUCLEOTIDE SEQUENCE [LARGE SCALE GENOMIC DNA]</scope>
    <source>
        <strain evidence="2 3">LJC006</strain>
    </source>
</reference>
<accession>A0A3N9TKB4</accession>
<protein>
    <submittedName>
        <fullName evidence="2">Uncharacterized protein</fullName>
    </submittedName>
</protein>
<keyword evidence="3" id="KW-1185">Reference proteome</keyword>
<comment type="caution">
    <text evidence="2">The sequence shown here is derived from an EMBL/GenBank/DDBJ whole genome shotgun (WGS) entry which is preliminary data.</text>
</comment>
<feature type="transmembrane region" description="Helical" evidence="1">
    <location>
        <begin position="12"/>
        <end position="29"/>
    </location>
</feature>
<evidence type="ECO:0000313" key="2">
    <source>
        <dbReference type="EMBL" id="RQW64690.1"/>
    </source>
</evidence>